<gene>
    <name evidence="2" type="ORF">NCTC8284_02364</name>
</gene>
<evidence type="ECO:0000313" key="2">
    <source>
        <dbReference type="EMBL" id="VEH67178.1"/>
    </source>
</evidence>
<sequence length="310" mass="35362">MSSSFFQEQFLNWESLQPQLGYTEQPTQPLDFWALQPNAKNALSLFLRNPHRSLMVLKADDQIDYAVLLMPLVRKMLPQVRSIFGVNYIVEQGDSFSFPRIVVEPAQSLEDNFSASGEVVTALYCDQFQLFGSVKVHPGSQDIQLHPGLIHRANGGVLILSASTLLAQFDLWQRLKHILQTKRFDWYSAHPFKTLPCEIPSYPLDTKVIVLGNRTELATLGELEENLYNFADYAEIESYLSVADINEQKNWVGYVHGLAEENHLALDFSALHKLYQFLVRESENRFLINTSPTILKNILLNTATLAQKHH</sequence>
<dbReference type="InterPro" id="IPR027417">
    <property type="entry name" value="P-loop_NTPase"/>
</dbReference>
<proteinExistence type="predicted"/>
<accession>A0A3S4W2G3</accession>
<dbReference type="Proteomes" id="UP000278733">
    <property type="component" value="Chromosome"/>
</dbReference>
<reference evidence="2 3" key="1">
    <citation type="submission" date="2018-12" db="EMBL/GenBank/DDBJ databases">
        <authorList>
            <consortium name="Pathogen Informatics"/>
        </authorList>
    </citation>
    <scope>NUCLEOTIDE SEQUENCE [LARGE SCALE GENOMIC DNA]</scope>
    <source>
        <strain evidence="2 3">NCTC8284</strain>
    </source>
</reference>
<evidence type="ECO:0000313" key="3">
    <source>
        <dbReference type="Proteomes" id="UP000278733"/>
    </source>
</evidence>
<dbReference type="Pfam" id="PF13654">
    <property type="entry name" value="AAA_32"/>
    <property type="match status" value="1"/>
</dbReference>
<keyword evidence="2" id="KW-0378">Hydrolase</keyword>
<dbReference type="GO" id="GO:0008233">
    <property type="term" value="F:peptidase activity"/>
    <property type="evidence" value="ECO:0007669"/>
    <property type="project" value="UniProtKB-KW"/>
</dbReference>
<dbReference type="STRING" id="758.GCA_000730685_00686"/>
<dbReference type="GO" id="GO:0006508">
    <property type="term" value="P:proteolysis"/>
    <property type="evidence" value="ECO:0007669"/>
    <property type="project" value="UniProtKB-KW"/>
</dbReference>
<dbReference type="InterPro" id="IPR041699">
    <property type="entry name" value="AAA_32"/>
</dbReference>
<dbReference type="Gene3D" id="3.40.50.300">
    <property type="entry name" value="P-loop containing nucleotide triphosphate hydrolases"/>
    <property type="match status" value="1"/>
</dbReference>
<dbReference type="EMBL" id="LR134405">
    <property type="protein sequence ID" value="VEH67178.1"/>
    <property type="molecule type" value="Genomic_DNA"/>
</dbReference>
<dbReference type="AlphaFoldDB" id="A0A3S4W2G3"/>
<dbReference type="KEGG" id="rpne:NCTC8284_02364"/>
<keyword evidence="2" id="KW-0645">Protease</keyword>
<organism evidence="2 3">
    <name type="scientific">Rodentibacter pneumotropicus</name>
    <dbReference type="NCBI Taxonomy" id="758"/>
    <lineage>
        <taxon>Bacteria</taxon>
        <taxon>Pseudomonadati</taxon>
        <taxon>Pseudomonadota</taxon>
        <taxon>Gammaproteobacteria</taxon>
        <taxon>Pasteurellales</taxon>
        <taxon>Pasteurellaceae</taxon>
        <taxon>Rodentibacter</taxon>
    </lineage>
</organism>
<feature type="domain" description="Lon protease AAA" evidence="1">
    <location>
        <begin position="128"/>
        <end position="227"/>
    </location>
</feature>
<evidence type="ECO:0000259" key="1">
    <source>
        <dbReference type="Pfam" id="PF13654"/>
    </source>
</evidence>
<protein>
    <submittedName>
        <fullName evidence="2">Putative Lon protease</fullName>
    </submittedName>
</protein>
<name>A0A3S4W2G3_9PAST</name>